<sequence>PAGEWAGYAWGITSSAIDGLVIAEKIIAKYLMR</sequence>
<organism evidence="1">
    <name type="scientific">uncultured bacterium</name>
    <name type="common">gcode 4</name>
    <dbReference type="NCBI Taxonomy" id="1234023"/>
    <lineage>
        <taxon>Bacteria</taxon>
        <taxon>environmental samples</taxon>
    </lineage>
</organism>
<gene>
    <name evidence="1" type="ORF">ACD_78C00147G0001</name>
</gene>
<reference evidence="1" key="1">
    <citation type="journal article" date="2012" name="Science">
        <title>Fermentation, hydrogen, and sulfur metabolism in multiple uncultivated bacterial phyla.</title>
        <authorList>
            <person name="Wrighton K.C."/>
            <person name="Thomas B.C."/>
            <person name="Sharon I."/>
            <person name="Miller C.S."/>
            <person name="Castelle C.J."/>
            <person name="VerBerkmoes N.C."/>
            <person name="Wilkins M.J."/>
            <person name="Hettich R.L."/>
            <person name="Lipton M.S."/>
            <person name="Williams K.H."/>
            <person name="Long P.E."/>
            <person name="Banfield J.F."/>
        </authorList>
    </citation>
    <scope>NUCLEOTIDE SEQUENCE [LARGE SCALE GENOMIC DNA]</scope>
</reference>
<dbReference type="AlphaFoldDB" id="K1XYX9"/>
<dbReference type="InterPro" id="IPR036188">
    <property type="entry name" value="FAD/NAD-bd_sf"/>
</dbReference>
<protein>
    <submittedName>
        <fullName evidence="1">Uncharacterized protein</fullName>
    </submittedName>
</protein>
<evidence type="ECO:0000313" key="1">
    <source>
        <dbReference type="EMBL" id="EKD30131.1"/>
    </source>
</evidence>
<dbReference type="EMBL" id="AMFJ01034147">
    <property type="protein sequence ID" value="EKD30131.1"/>
    <property type="molecule type" value="Genomic_DNA"/>
</dbReference>
<accession>K1XYX9</accession>
<name>K1XYX9_9BACT</name>
<feature type="non-terminal residue" evidence="1">
    <location>
        <position position="1"/>
    </location>
</feature>
<proteinExistence type="predicted"/>
<dbReference type="Gene3D" id="3.50.50.60">
    <property type="entry name" value="FAD/NAD(P)-binding domain"/>
    <property type="match status" value="1"/>
</dbReference>
<comment type="caution">
    <text evidence="1">The sequence shown here is derived from an EMBL/GenBank/DDBJ whole genome shotgun (WGS) entry which is preliminary data.</text>
</comment>